<evidence type="ECO:0000256" key="2">
    <source>
        <dbReference type="ARBA" id="ARBA00023235"/>
    </source>
</evidence>
<feature type="domain" description="Chorismate mutase" evidence="3">
    <location>
        <begin position="4"/>
        <end position="95"/>
    </location>
</feature>
<dbReference type="InterPro" id="IPR036263">
    <property type="entry name" value="Chorismate_II_sf"/>
</dbReference>
<dbReference type="Proteomes" id="UP001589683">
    <property type="component" value="Unassembled WGS sequence"/>
</dbReference>
<dbReference type="SMART" id="SM00830">
    <property type="entry name" value="CM_2"/>
    <property type="match status" value="1"/>
</dbReference>
<sequence>MRAPQDCKTMAELRLAIDALDQNLIDLLAQRAAYIDRAAVLKTGDGLPARIGSRVEEVVTNVRRCAGGRGLDPDLAEELWRKLIDWSISREEKILGPSVPAD</sequence>
<evidence type="ECO:0000313" key="5">
    <source>
        <dbReference type="Proteomes" id="UP001589683"/>
    </source>
</evidence>
<comment type="caution">
    <text evidence="4">The sequence shown here is derived from an EMBL/GenBank/DDBJ whole genome shotgun (WGS) entry which is preliminary data.</text>
</comment>
<accession>A0ABV5JAT2</accession>
<dbReference type="InterPro" id="IPR036979">
    <property type="entry name" value="CM_dom_sf"/>
</dbReference>
<dbReference type="InterPro" id="IPR002701">
    <property type="entry name" value="CM_II_prokaryot"/>
</dbReference>
<keyword evidence="5" id="KW-1185">Reference proteome</keyword>
<dbReference type="EC" id="5.4.99.5" evidence="1"/>
<organism evidence="4 5">
    <name type="scientific">Pseudohalocynthiibacter aestuariivivens</name>
    <dbReference type="NCBI Taxonomy" id="1591409"/>
    <lineage>
        <taxon>Bacteria</taxon>
        <taxon>Pseudomonadati</taxon>
        <taxon>Pseudomonadota</taxon>
        <taxon>Alphaproteobacteria</taxon>
        <taxon>Rhodobacterales</taxon>
        <taxon>Paracoccaceae</taxon>
        <taxon>Pseudohalocynthiibacter</taxon>
    </lineage>
</organism>
<dbReference type="InterPro" id="IPR008241">
    <property type="entry name" value="Isochorismate_pyruvate-lyase"/>
</dbReference>
<dbReference type="RefSeq" id="WP_213887550.1">
    <property type="nucleotide sequence ID" value="NZ_JAGFNU010000001.1"/>
</dbReference>
<dbReference type="Pfam" id="PF01817">
    <property type="entry name" value="CM_2"/>
    <property type="match status" value="1"/>
</dbReference>
<dbReference type="Gene3D" id="1.20.59.10">
    <property type="entry name" value="Chorismate mutase"/>
    <property type="match status" value="1"/>
</dbReference>
<dbReference type="SUPFAM" id="SSF48600">
    <property type="entry name" value="Chorismate mutase II"/>
    <property type="match status" value="1"/>
</dbReference>
<protein>
    <recommendedName>
        <fullName evidence="1">chorismate mutase</fullName>
        <ecNumber evidence="1">5.4.99.5</ecNumber>
    </recommendedName>
</protein>
<dbReference type="EMBL" id="JBHMEA010000007">
    <property type="protein sequence ID" value="MFB9230557.1"/>
    <property type="molecule type" value="Genomic_DNA"/>
</dbReference>
<evidence type="ECO:0000259" key="3">
    <source>
        <dbReference type="PROSITE" id="PS51168"/>
    </source>
</evidence>
<keyword evidence="2" id="KW-0413">Isomerase</keyword>
<dbReference type="PANTHER" id="PTHR38041">
    <property type="entry name" value="CHORISMATE MUTASE"/>
    <property type="match status" value="1"/>
</dbReference>
<dbReference type="PANTHER" id="PTHR38041:SF1">
    <property type="entry name" value="CHORISMATE MUTASE"/>
    <property type="match status" value="1"/>
</dbReference>
<proteinExistence type="predicted"/>
<evidence type="ECO:0000256" key="1">
    <source>
        <dbReference type="ARBA" id="ARBA00012404"/>
    </source>
</evidence>
<dbReference type="PIRSF" id="PIRSF029775">
    <property type="entry name" value="Isochor_pyr_lyas"/>
    <property type="match status" value="1"/>
</dbReference>
<evidence type="ECO:0000313" key="4">
    <source>
        <dbReference type="EMBL" id="MFB9230557.1"/>
    </source>
</evidence>
<name>A0ABV5JAT2_9RHOB</name>
<dbReference type="PROSITE" id="PS51168">
    <property type="entry name" value="CHORISMATE_MUT_2"/>
    <property type="match status" value="1"/>
</dbReference>
<gene>
    <name evidence="4" type="ORF">ACFFUT_02005</name>
</gene>
<dbReference type="InterPro" id="IPR051331">
    <property type="entry name" value="Chorismate_mutase-related"/>
</dbReference>
<reference evidence="4 5" key="1">
    <citation type="submission" date="2024-09" db="EMBL/GenBank/DDBJ databases">
        <authorList>
            <person name="Sun Q."/>
            <person name="Mori K."/>
        </authorList>
    </citation>
    <scope>NUCLEOTIDE SEQUENCE [LARGE SCALE GENOMIC DNA]</scope>
    <source>
        <strain evidence="4 5">CECT 8726</strain>
    </source>
</reference>